<feature type="compositionally biased region" description="Basic and acidic residues" evidence="1">
    <location>
        <begin position="39"/>
        <end position="52"/>
    </location>
</feature>
<reference evidence="2" key="1">
    <citation type="submission" date="2013-07" db="EMBL/GenBank/DDBJ databases">
        <title>The Genome Sequence of Cryptococcus pinus CBS10737.</title>
        <authorList>
            <consortium name="The Broad Institute Genome Sequencing Platform"/>
            <person name="Cuomo C."/>
            <person name="Litvintseva A."/>
            <person name="Chen Y."/>
            <person name="Heitman J."/>
            <person name="Sun S."/>
            <person name="Springer D."/>
            <person name="Dromer F."/>
            <person name="Young S.K."/>
            <person name="Zeng Q."/>
            <person name="Gargeya S."/>
            <person name="Fitzgerald M."/>
            <person name="Abouelleil A."/>
            <person name="Alvarado L."/>
            <person name="Berlin A.M."/>
            <person name="Chapman S.B."/>
            <person name="Dewar J."/>
            <person name="Goldberg J."/>
            <person name="Griggs A."/>
            <person name="Gujja S."/>
            <person name="Hansen M."/>
            <person name="Howarth C."/>
            <person name="Imamovic A."/>
            <person name="Larimer J."/>
            <person name="McCowan C."/>
            <person name="Murphy C."/>
            <person name="Pearson M."/>
            <person name="Priest M."/>
            <person name="Roberts A."/>
            <person name="Saif S."/>
            <person name="Shea T."/>
            <person name="Sykes S."/>
            <person name="Wortman J."/>
            <person name="Nusbaum C."/>
            <person name="Birren B."/>
        </authorList>
    </citation>
    <scope>NUCLEOTIDE SEQUENCE [LARGE SCALE GENOMIC DNA]</scope>
    <source>
        <strain evidence="2">CBS 10737</strain>
    </source>
</reference>
<organism evidence="2">
    <name type="scientific">Kwoniella pini CBS 10737</name>
    <dbReference type="NCBI Taxonomy" id="1296096"/>
    <lineage>
        <taxon>Eukaryota</taxon>
        <taxon>Fungi</taxon>
        <taxon>Dikarya</taxon>
        <taxon>Basidiomycota</taxon>
        <taxon>Agaricomycotina</taxon>
        <taxon>Tremellomycetes</taxon>
        <taxon>Tremellales</taxon>
        <taxon>Cryptococcaceae</taxon>
        <taxon>Kwoniella</taxon>
    </lineage>
</organism>
<dbReference type="RefSeq" id="XP_019014849.1">
    <property type="nucleotide sequence ID" value="XM_019152711.1"/>
</dbReference>
<feature type="compositionally biased region" description="Polar residues" evidence="1">
    <location>
        <begin position="1"/>
        <end position="33"/>
    </location>
</feature>
<name>A0A1B9IEC6_9TREE</name>
<protein>
    <submittedName>
        <fullName evidence="2">Uncharacterized protein</fullName>
    </submittedName>
</protein>
<reference evidence="3" key="4">
    <citation type="submission" date="2024-02" db="EMBL/GenBank/DDBJ databases">
        <title>Comparative genomics of Cryptococcus and Kwoniella reveals pathogenesis evolution and contrasting modes of karyotype evolution via chromosome fusion or intercentromeric recombination.</title>
        <authorList>
            <person name="Coelho M.A."/>
            <person name="David-Palma M."/>
            <person name="Shea T."/>
            <person name="Bowers K."/>
            <person name="McGinley-Smith S."/>
            <person name="Mohammad A.W."/>
            <person name="Gnirke A."/>
            <person name="Yurkov A.M."/>
            <person name="Nowrousian M."/>
            <person name="Sun S."/>
            <person name="Cuomo C.A."/>
            <person name="Heitman J."/>
        </authorList>
    </citation>
    <scope>NUCLEOTIDE SEQUENCE</scope>
    <source>
        <strain evidence="3">CBS 10737</strain>
    </source>
</reference>
<dbReference type="Proteomes" id="UP000094020">
    <property type="component" value="Chromosome 1"/>
</dbReference>
<evidence type="ECO:0000313" key="4">
    <source>
        <dbReference type="Proteomes" id="UP000094020"/>
    </source>
</evidence>
<dbReference type="EMBL" id="KI894007">
    <property type="protein sequence ID" value="OCF53630.1"/>
    <property type="molecule type" value="Genomic_DNA"/>
</dbReference>
<sequence>MTDNESANSVQGGTQRRDSLTVNPTSWNNSTGSGPYGGTEHRRNAEDFRRQSLVDTWEDASNTDVGKPYEEIPVTVDESVEPQTTS</sequence>
<dbReference type="GeneID" id="30169305"/>
<accession>A0A1B9IEC6</accession>
<evidence type="ECO:0000313" key="3">
    <source>
        <dbReference type="EMBL" id="WWC66486.1"/>
    </source>
</evidence>
<evidence type="ECO:0000313" key="2">
    <source>
        <dbReference type="EMBL" id="OCF53630.1"/>
    </source>
</evidence>
<reference evidence="2" key="3">
    <citation type="submission" date="2016-07" db="EMBL/GenBank/DDBJ databases">
        <title>Evolution of pathogenesis and genome organization in the Tremellales.</title>
        <authorList>
            <person name="Cuomo C."/>
            <person name="Litvintseva A."/>
            <person name="Heitman J."/>
            <person name="Chen Y."/>
            <person name="Sun S."/>
            <person name="Springer D."/>
            <person name="Dromer F."/>
            <person name="Young S."/>
            <person name="Zeng Q."/>
            <person name="Chapman S."/>
            <person name="Gujja S."/>
            <person name="Saif S."/>
            <person name="Birren B."/>
        </authorList>
    </citation>
    <scope>NUCLEOTIDE SEQUENCE</scope>
    <source>
        <strain evidence="2">CBS 10737</strain>
    </source>
</reference>
<dbReference type="KEGG" id="kpin:30169305"/>
<dbReference type="AlphaFoldDB" id="A0A1B9IEC6"/>
<keyword evidence="4" id="KW-1185">Reference proteome</keyword>
<gene>
    <name evidence="2" type="ORF">I206_00936</name>
    <name evidence="3" type="ORF">I206_100388</name>
</gene>
<reference evidence="3" key="2">
    <citation type="submission" date="2013-07" db="EMBL/GenBank/DDBJ databases">
        <authorList>
            <consortium name="The Broad Institute Genome Sequencing Platform"/>
            <person name="Cuomo C."/>
            <person name="Litvintseva A."/>
            <person name="Chen Y."/>
            <person name="Heitman J."/>
            <person name="Sun S."/>
            <person name="Springer D."/>
            <person name="Dromer F."/>
            <person name="Young S.K."/>
            <person name="Zeng Q."/>
            <person name="Gargeya S."/>
            <person name="Fitzgerald M."/>
            <person name="Abouelleil A."/>
            <person name="Alvarado L."/>
            <person name="Berlin A.M."/>
            <person name="Chapman S.B."/>
            <person name="Dewar J."/>
            <person name="Goldberg J."/>
            <person name="Griggs A."/>
            <person name="Gujja S."/>
            <person name="Hansen M."/>
            <person name="Howarth C."/>
            <person name="Imamovic A."/>
            <person name="Larimer J."/>
            <person name="McCowan C."/>
            <person name="Murphy C."/>
            <person name="Pearson M."/>
            <person name="Priest M."/>
            <person name="Roberts A."/>
            <person name="Saif S."/>
            <person name="Shea T."/>
            <person name="Sykes S."/>
            <person name="Wortman J."/>
            <person name="Nusbaum C."/>
            <person name="Birren B."/>
        </authorList>
    </citation>
    <scope>NUCLEOTIDE SEQUENCE</scope>
    <source>
        <strain evidence="3">CBS 10737</strain>
    </source>
</reference>
<evidence type="ECO:0000256" key="1">
    <source>
        <dbReference type="SAM" id="MobiDB-lite"/>
    </source>
</evidence>
<dbReference type="EMBL" id="CP144519">
    <property type="protein sequence ID" value="WWC66486.1"/>
    <property type="molecule type" value="Genomic_DNA"/>
</dbReference>
<proteinExistence type="predicted"/>
<feature type="region of interest" description="Disordered" evidence="1">
    <location>
        <begin position="1"/>
        <end position="86"/>
    </location>
</feature>